<dbReference type="GO" id="GO:0006508">
    <property type="term" value="P:proteolysis"/>
    <property type="evidence" value="ECO:0007669"/>
    <property type="project" value="InterPro"/>
</dbReference>
<proteinExistence type="predicted"/>
<dbReference type="RefSeq" id="WP_244590374.1">
    <property type="nucleotide sequence ID" value="NZ_CAWNRH010000068.1"/>
</dbReference>
<dbReference type="Gene3D" id="2.40.70.10">
    <property type="entry name" value="Acid Proteases"/>
    <property type="match status" value="1"/>
</dbReference>
<name>A0A2D0KQ31_9GAMM</name>
<dbReference type="PROSITE" id="PS00141">
    <property type="entry name" value="ASP_PROTEASE"/>
    <property type="match status" value="1"/>
</dbReference>
<dbReference type="GO" id="GO:0004190">
    <property type="term" value="F:aspartic-type endopeptidase activity"/>
    <property type="evidence" value="ECO:0007669"/>
    <property type="project" value="InterPro"/>
</dbReference>
<evidence type="ECO:0000313" key="2">
    <source>
        <dbReference type="Proteomes" id="UP000222366"/>
    </source>
</evidence>
<comment type="caution">
    <text evidence="1">The sequence shown here is derived from an EMBL/GenBank/DDBJ whole genome shotgun (WGS) entry which is preliminary data.</text>
</comment>
<dbReference type="AlphaFoldDB" id="A0A2D0KQ31"/>
<dbReference type="Proteomes" id="UP000222366">
    <property type="component" value="Unassembled WGS sequence"/>
</dbReference>
<keyword evidence="2" id="KW-1185">Reference proteome</keyword>
<accession>A0A2D0KQ31</accession>
<dbReference type="EMBL" id="NJAJ01000016">
    <property type="protein sequence ID" value="PHM65498.1"/>
    <property type="molecule type" value="Genomic_DNA"/>
</dbReference>
<protein>
    <recommendedName>
        <fullName evidence="3">Retropepsins domain-containing protein</fullName>
    </recommendedName>
</protein>
<sequence>MISQKRSYFQNINKTLGMCIAALFFTIISAKTVKADITAPIVYLDRQTPSVSLNINGKEIDKIEIDTGASSALYLPQSVFDSIFTSRDHNIETSRSNDVFGNETLDNVVAKAVDITVNGEKLSGVDVEVLKPWGNGMLDYNGQLRINGLLGLGVVKNNILIIDYPSKVLTITDNAKKLPAGYHWKNIPFTRKNYGIEVSVSSGNKKLNHMVIDTGASHTIIFTRSKEGCVDFSLLCPKQTIVTPDGVELSAFLFQVHDERINFDGLLGDDYLSNKALVISDDKFLIGLPK</sequence>
<evidence type="ECO:0008006" key="3">
    <source>
        <dbReference type="Google" id="ProtNLM"/>
    </source>
</evidence>
<reference evidence="1 2" key="1">
    <citation type="journal article" date="2017" name="Nat. Microbiol.">
        <title>Natural product diversity associated with the nematode symbionts Photorhabdus and Xenorhabdus.</title>
        <authorList>
            <person name="Tobias N.J."/>
            <person name="Wolff H."/>
            <person name="Djahanschiri B."/>
            <person name="Grundmann F."/>
            <person name="Kronenwerth M."/>
            <person name="Shi Y.M."/>
            <person name="Simonyi S."/>
            <person name="Grun P."/>
            <person name="Shapiro-Ilan D."/>
            <person name="Pidot S.J."/>
            <person name="Stinear T.P."/>
            <person name="Ebersberger I."/>
            <person name="Bode H.B."/>
        </authorList>
    </citation>
    <scope>NUCLEOTIDE SEQUENCE [LARGE SCALE GENOMIC DNA]</scope>
    <source>
        <strain evidence="1 2">DSM 17904</strain>
    </source>
</reference>
<evidence type="ECO:0000313" key="1">
    <source>
        <dbReference type="EMBL" id="PHM65498.1"/>
    </source>
</evidence>
<gene>
    <name evidence="1" type="ORF">Xsto_02076</name>
</gene>
<dbReference type="InterPro" id="IPR021109">
    <property type="entry name" value="Peptidase_aspartic_dom_sf"/>
</dbReference>
<organism evidence="1 2">
    <name type="scientific">Xenorhabdus stockiae</name>
    <dbReference type="NCBI Taxonomy" id="351614"/>
    <lineage>
        <taxon>Bacteria</taxon>
        <taxon>Pseudomonadati</taxon>
        <taxon>Pseudomonadota</taxon>
        <taxon>Gammaproteobacteria</taxon>
        <taxon>Enterobacterales</taxon>
        <taxon>Morganellaceae</taxon>
        <taxon>Xenorhabdus</taxon>
    </lineage>
</organism>
<dbReference type="InterPro" id="IPR001969">
    <property type="entry name" value="Aspartic_peptidase_AS"/>
</dbReference>